<dbReference type="InterPro" id="IPR036005">
    <property type="entry name" value="Creatinase/aminopeptidase-like"/>
</dbReference>
<dbReference type="GO" id="GO:0070006">
    <property type="term" value="F:metalloaminopeptidase activity"/>
    <property type="evidence" value="ECO:0007669"/>
    <property type="project" value="UniProtKB-UniRule"/>
</dbReference>
<keyword evidence="10" id="KW-1185">Reference proteome</keyword>
<dbReference type="Proteomes" id="UP000192906">
    <property type="component" value="Unassembled WGS sequence"/>
</dbReference>
<dbReference type="Pfam" id="PF00557">
    <property type="entry name" value="Peptidase_M24"/>
    <property type="match status" value="1"/>
</dbReference>
<dbReference type="PANTHER" id="PTHR43330:SF27">
    <property type="entry name" value="METHIONINE AMINOPEPTIDASE"/>
    <property type="match status" value="1"/>
</dbReference>
<dbReference type="OrthoDB" id="9802055at2"/>
<sequence length="255" mass="27893">MKKFRGIYLKNDKEIGLLREANRFVSLILDMLGESVKSGISTMDLEDLAAKACEDFGVEPAFKGYHGFPFVLCCSVNEEIVHGFPSKERILKDGDIISIDMGVVYKGFVGDSARTFAVGSIPESTQKLLDVTYESLMKGIEQARPGNNLYEISRAVQVHAESNGFGVVRRFVGHGIGRNMHEKPEVPNFVPAGLPGVTLKTGMVIAIEPMVTVGSYEVEILSDNWTAVTKDRKLSAHFEHSIAITSDGPIILSLS</sequence>
<dbReference type="InterPro" id="IPR001714">
    <property type="entry name" value="Pept_M24_MAP"/>
</dbReference>
<dbReference type="Gene3D" id="3.90.230.10">
    <property type="entry name" value="Creatinase/methionine aminopeptidase superfamily"/>
    <property type="match status" value="1"/>
</dbReference>
<feature type="binding site" evidence="6">
    <location>
        <position position="100"/>
    </location>
    <ligand>
        <name>a divalent metal cation</name>
        <dbReference type="ChEBI" id="CHEBI:60240"/>
        <label>1</label>
    </ligand>
</feature>
<feature type="domain" description="Peptidase M24" evidence="8">
    <location>
        <begin position="17"/>
        <end position="245"/>
    </location>
</feature>
<feature type="binding site" evidence="6">
    <location>
        <position position="111"/>
    </location>
    <ligand>
        <name>a divalent metal cation</name>
        <dbReference type="ChEBI" id="CHEBI:60240"/>
        <label>1</label>
    </ligand>
</feature>
<dbReference type="GO" id="GO:0046872">
    <property type="term" value="F:metal ion binding"/>
    <property type="evidence" value="ECO:0007669"/>
    <property type="project" value="UniProtKB-UniRule"/>
</dbReference>
<evidence type="ECO:0000256" key="5">
    <source>
        <dbReference type="ARBA" id="ARBA00022801"/>
    </source>
</evidence>
<feature type="binding site" evidence="6">
    <location>
        <position position="82"/>
    </location>
    <ligand>
        <name>substrate</name>
    </ligand>
</feature>
<feature type="binding site" evidence="6">
    <location>
        <position position="208"/>
    </location>
    <ligand>
        <name>a divalent metal cation</name>
        <dbReference type="ChEBI" id="CHEBI:60240"/>
        <label>2</label>
        <note>catalytic</note>
    </ligand>
</feature>
<dbReference type="EC" id="3.4.11.18" evidence="6 7"/>
<keyword evidence="2 6" id="KW-0031">Aminopeptidase</keyword>
<dbReference type="CDD" id="cd01086">
    <property type="entry name" value="MetAP1"/>
    <property type="match status" value="1"/>
</dbReference>
<feature type="binding site" evidence="6">
    <location>
        <position position="111"/>
    </location>
    <ligand>
        <name>a divalent metal cation</name>
        <dbReference type="ChEBI" id="CHEBI:60240"/>
        <label>2</label>
        <note>catalytic</note>
    </ligand>
</feature>
<organism evidence="9 10">
    <name type="scientific">Desulfovibrio gilichinskyi</name>
    <dbReference type="NCBI Taxonomy" id="1519643"/>
    <lineage>
        <taxon>Bacteria</taxon>
        <taxon>Pseudomonadati</taxon>
        <taxon>Thermodesulfobacteriota</taxon>
        <taxon>Desulfovibrionia</taxon>
        <taxon>Desulfovibrionales</taxon>
        <taxon>Desulfovibrionaceae</taxon>
        <taxon>Desulfovibrio</taxon>
    </lineage>
</organism>
<feature type="binding site" evidence="6">
    <location>
        <position position="239"/>
    </location>
    <ligand>
        <name>a divalent metal cation</name>
        <dbReference type="ChEBI" id="CHEBI:60240"/>
        <label>2</label>
        <note>catalytic</note>
    </ligand>
</feature>
<dbReference type="HAMAP" id="MF_01974">
    <property type="entry name" value="MetAP_1"/>
    <property type="match status" value="1"/>
</dbReference>
<dbReference type="STRING" id="1519643.SAMN06295933_1621"/>
<feature type="binding site" evidence="6">
    <location>
        <position position="239"/>
    </location>
    <ligand>
        <name>a divalent metal cation</name>
        <dbReference type="ChEBI" id="CHEBI:60240"/>
        <label>1</label>
    </ligand>
</feature>
<keyword evidence="4 6" id="KW-0479">Metal-binding</keyword>
<reference evidence="10" key="1">
    <citation type="submission" date="2017-04" db="EMBL/GenBank/DDBJ databases">
        <authorList>
            <person name="Varghese N."/>
            <person name="Submissions S."/>
        </authorList>
    </citation>
    <scope>NUCLEOTIDE SEQUENCE [LARGE SCALE GENOMIC DNA]</scope>
    <source>
        <strain evidence="10">K3S</strain>
    </source>
</reference>
<dbReference type="RefSeq" id="WP_085100910.1">
    <property type="nucleotide sequence ID" value="NZ_FWZU01000002.1"/>
</dbReference>
<comment type="similarity">
    <text evidence="6">Belongs to the peptidase M24A family. Methionine aminopeptidase type 1 subfamily.</text>
</comment>
<proteinExistence type="inferred from homology"/>
<dbReference type="SUPFAM" id="SSF55920">
    <property type="entry name" value="Creatinase/aminopeptidase"/>
    <property type="match status" value="1"/>
</dbReference>
<dbReference type="PANTHER" id="PTHR43330">
    <property type="entry name" value="METHIONINE AMINOPEPTIDASE"/>
    <property type="match status" value="1"/>
</dbReference>
<dbReference type="EMBL" id="FWZU01000002">
    <property type="protein sequence ID" value="SMF08318.1"/>
    <property type="molecule type" value="Genomic_DNA"/>
</dbReference>
<feature type="binding site" evidence="6">
    <location>
        <position position="181"/>
    </location>
    <ligand>
        <name>substrate</name>
    </ligand>
</feature>
<dbReference type="GO" id="GO:0006508">
    <property type="term" value="P:proteolysis"/>
    <property type="evidence" value="ECO:0007669"/>
    <property type="project" value="UniProtKB-KW"/>
</dbReference>
<dbReference type="InterPro" id="IPR000994">
    <property type="entry name" value="Pept_M24"/>
</dbReference>
<keyword evidence="3 6" id="KW-0645">Protease</keyword>
<dbReference type="GO" id="GO:0005829">
    <property type="term" value="C:cytosol"/>
    <property type="evidence" value="ECO:0007669"/>
    <property type="project" value="TreeGrafter"/>
</dbReference>
<evidence type="ECO:0000313" key="9">
    <source>
        <dbReference type="EMBL" id="SMF08318.1"/>
    </source>
</evidence>
<dbReference type="InterPro" id="IPR002467">
    <property type="entry name" value="Pept_M24A_MAP1"/>
</dbReference>
<protein>
    <recommendedName>
        <fullName evidence="6 7">Methionine aminopeptidase</fullName>
        <shortName evidence="6">MAP</shortName>
        <shortName evidence="6">MetAP</shortName>
        <ecNumber evidence="6 7">3.4.11.18</ecNumber>
    </recommendedName>
    <alternativeName>
        <fullName evidence="6">Peptidase M</fullName>
    </alternativeName>
</protein>
<evidence type="ECO:0000256" key="7">
    <source>
        <dbReference type="RuleBase" id="RU003653"/>
    </source>
</evidence>
<dbReference type="GO" id="GO:0004239">
    <property type="term" value="F:initiator methionyl aminopeptidase activity"/>
    <property type="evidence" value="ECO:0007669"/>
    <property type="project" value="UniProtKB-UniRule"/>
</dbReference>
<dbReference type="NCBIfam" id="TIGR00500">
    <property type="entry name" value="met_pdase_I"/>
    <property type="match status" value="1"/>
</dbReference>
<evidence type="ECO:0000256" key="4">
    <source>
        <dbReference type="ARBA" id="ARBA00022723"/>
    </source>
</evidence>
<dbReference type="AlphaFoldDB" id="A0A1X7D3Q4"/>
<dbReference type="PRINTS" id="PR00599">
    <property type="entry name" value="MAPEPTIDASE"/>
</dbReference>
<gene>
    <name evidence="6" type="primary">map</name>
    <name evidence="9" type="ORF">SAMN06295933_1621</name>
</gene>
<evidence type="ECO:0000313" key="10">
    <source>
        <dbReference type="Proteomes" id="UP000192906"/>
    </source>
</evidence>
<comment type="subunit">
    <text evidence="6">Monomer.</text>
</comment>
<keyword evidence="5 6" id="KW-0378">Hydrolase</keyword>
<dbReference type="PROSITE" id="PS00680">
    <property type="entry name" value="MAP_1"/>
    <property type="match status" value="1"/>
</dbReference>
<evidence type="ECO:0000256" key="2">
    <source>
        <dbReference type="ARBA" id="ARBA00022438"/>
    </source>
</evidence>
<evidence type="ECO:0000256" key="6">
    <source>
        <dbReference type="HAMAP-Rule" id="MF_01974"/>
    </source>
</evidence>
<accession>A0A1X7D3Q4</accession>
<comment type="cofactor">
    <cofactor evidence="6">
        <name>Co(2+)</name>
        <dbReference type="ChEBI" id="CHEBI:48828"/>
    </cofactor>
    <cofactor evidence="6">
        <name>Zn(2+)</name>
        <dbReference type="ChEBI" id="CHEBI:29105"/>
    </cofactor>
    <cofactor evidence="6">
        <name>Mn(2+)</name>
        <dbReference type="ChEBI" id="CHEBI:29035"/>
    </cofactor>
    <cofactor evidence="6">
        <name>Fe(2+)</name>
        <dbReference type="ChEBI" id="CHEBI:29033"/>
    </cofactor>
    <text evidence="6">Binds 2 divalent metal cations per subunit. Has a high-affinity and a low affinity metal-binding site. The true nature of the physiological cofactor is under debate. The enzyme is active with cobalt, zinc, manganese or divalent iron ions. Most likely, methionine aminopeptidases function as mononuclear Fe(2+)-metalloproteases under physiological conditions, and the catalytically relevant metal-binding site has been assigned to the histidine-containing high-affinity site.</text>
</comment>
<feature type="binding site" evidence="6">
    <location>
        <position position="174"/>
    </location>
    <ligand>
        <name>a divalent metal cation</name>
        <dbReference type="ChEBI" id="CHEBI:60240"/>
        <label>2</label>
        <note>catalytic</note>
    </ligand>
</feature>
<evidence type="ECO:0000256" key="3">
    <source>
        <dbReference type="ARBA" id="ARBA00022670"/>
    </source>
</evidence>
<name>A0A1X7D3Q4_9BACT</name>
<comment type="function">
    <text evidence="1 6">Removes the N-terminal methionine from nascent proteins. The N-terminal methionine is often cleaved when the second residue in the primary sequence is small and uncharged (Met-Ala-, Cys, Gly, Pro, Ser, Thr, or Val). Requires deformylation of the N(alpha)-formylated initiator methionine before it can be hydrolyzed.</text>
</comment>
<evidence type="ECO:0000259" key="8">
    <source>
        <dbReference type="Pfam" id="PF00557"/>
    </source>
</evidence>
<evidence type="ECO:0000256" key="1">
    <source>
        <dbReference type="ARBA" id="ARBA00002521"/>
    </source>
</evidence>
<comment type="catalytic activity">
    <reaction evidence="6 7">
        <text>Release of N-terminal amino acids, preferentially methionine, from peptides and arylamides.</text>
        <dbReference type="EC" id="3.4.11.18"/>
    </reaction>
</comment>